<evidence type="ECO:0000313" key="14">
    <source>
        <dbReference type="EMBL" id="GID12498.1"/>
    </source>
</evidence>
<comment type="caution">
    <text evidence="14">The sequence shown here is derived from an EMBL/GenBank/DDBJ whole genome shotgun (WGS) entry which is preliminary data.</text>
</comment>
<dbReference type="SUPFAM" id="SSF53062">
    <property type="entry name" value="PTS system fructose IIA component-like"/>
    <property type="match status" value="1"/>
</dbReference>
<dbReference type="Pfam" id="PF00391">
    <property type="entry name" value="PEP-utilizers"/>
    <property type="match status" value="1"/>
</dbReference>
<dbReference type="Gene3D" id="3.30.1340.10">
    <property type="entry name" value="HPr-like"/>
    <property type="match status" value="1"/>
</dbReference>
<dbReference type="InterPro" id="IPR012844">
    <property type="entry name" value="DhaM_N"/>
</dbReference>
<dbReference type="Pfam" id="PF00381">
    <property type="entry name" value="PTS-HPr"/>
    <property type="match status" value="1"/>
</dbReference>
<dbReference type="InterPro" id="IPR035895">
    <property type="entry name" value="HPr-like_sf"/>
</dbReference>
<feature type="domain" description="HPr" evidence="13">
    <location>
        <begin position="139"/>
        <end position="231"/>
    </location>
</feature>
<dbReference type="AlphaFoldDB" id="A0A8J3JCV7"/>
<dbReference type="InterPro" id="IPR008279">
    <property type="entry name" value="PEP-util_enz_mobile_dom"/>
</dbReference>
<keyword evidence="9" id="KW-0460">Magnesium</keyword>
<dbReference type="Pfam" id="PF05524">
    <property type="entry name" value="PEP-utilisers_N"/>
    <property type="match status" value="1"/>
</dbReference>
<dbReference type="InterPro" id="IPR050499">
    <property type="entry name" value="PEP-utilizing_PTS_enzyme"/>
</dbReference>
<dbReference type="InterPro" id="IPR000121">
    <property type="entry name" value="PEP_util_C"/>
</dbReference>
<evidence type="ECO:0000256" key="7">
    <source>
        <dbReference type="ARBA" id="ARBA00022723"/>
    </source>
</evidence>
<dbReference type="InterPro" id="IPR004701">
    <property type="entry name" value="PTS_EIIA_man-typ"/>
</dbReference>
<dbReference type="InterPro" id="IPR000032">
    <property type="entry name" value="HPr-like"/>
</dbReference>
<dbReference type="PROSITE" id="PS51096">
    <property type="entry name" value="PTS_EIIA_TYPE_4"/>
    <property type="match status" value="1"/>
</dbReference>
<reference evidence="14" key="1">
    <citation type="submission" date="2021-01" db="EMBL/GenBank/DDBJ databases">
        <title>Whole genome shotgun sequence of Actinocatenispora rupis NBRC 107355.</title>
        <authorList>
            <person name="Komaki H."/>
            <person name="Tamura T."/>
        </authorList>
    </citation>
    <scope>NUCLEOTIDE SEQUENCE</scope>
    <source>
        <strain evidence="14">NBRC 107355</strain>
    </source>
</reference>
<dbReference type="InterPro" id="IPR015813">
    <property type="entry name" value="Pyrv/PenolPyrv_kinase-like_dom"/>
</dbReference>
<feature type="domain" description="PTS EIIA type-4" evidence="12">
    <location>
        <begin position="1"/>
        <end position="128"/>
    </location>
</feature>
<dbReference type="InterPro" id="IPR036637">
    <property type="entry name" value="Phosphohistidine_dom_sf"/>
</dbReference>
<dbReference type="GO" id="GO:0047324">
    <property type="term" value="F:phosphoenolpyruvate-glycerone phosphotransferase activity"/>
    <property type="evidence" value="ECO:0007669"/>
    <property type="project" value="UniProtKB-EC"/>
</dbReference>
<evidence type="ECO:0000259" key="12">
    <source>
        <dbReference type="PROSITE" id="PS51096"/>
    </source>
</evidence>
<dbReference type="Pfam" id="PF03610">
    <property type="entry name" value="EIIA-man"/>
    <property type="match status" value="1"/>
</dbReference>
<dbReference type="InterPro" id="IPR008731">
    <property type="entry name" value="PTS_EIN"/>
</dbReference>
<dbReference type="GO" id="GO:0016020">
    <property type="term" value="C:membrane"/>
    <property type="evidence" value="ECO:0007669"/>
    <property type="project" value="InterPro"/>
</dbReference>
<dbReference type="Gene3D" id="1.10.274.10">
    <property type="entry name" value="PtsI, HPr-binding domain"/>
    <property type="match status" value="1"/>
</dbReference>
<dbReference type="Proteomes" id="UP000612808">
    <property type="component" value="Unassembled WGS sequence"/>
</dbReference>
<dbReference type="PROSITE" id="PS51350">
    <property type="entry name" value="PTS_HPR_DOM"/>
    <property type="match status" value="1"/>
</dbReference>
<dbReference type="InterPro" id="IPR036618">
    <property type="entry name" value="PtsI_HPr-bd_sf"/>
</dbReference>
<evidence type="ECO:0000313" key="15">
    <source>
        <dbReference type="Proteomes" id="UP000612808"/>
    </source>
</evidence>
<feature type="region of interest" description="Disordered" evidence="11">
    <location>
        <begin position="224"/>
        <end position="246"/>
    </location>
</feature>
<dbReference type="NCBIfam" id="TIGR02364">
    <property type="entry name" value="dha_pts"/>
    <property type="match status" value="1"/>
</dbReference>
<keyword evidence="6" id="KW-0808">Transferase</keyword>
<evidence type="ECO:0000259" key="13">
    <source>
        <dbReference type="PROSITE" id="PS51350"/>
    </source>
</evidence>
<evidence type="ECO:0000256" key="9">
    <source>
        <dbReference type="ARBA" id="ARBA00022842"/>
    </source>
</evidence>
<evidence type="ECO:0000256" key="8">
    <source>
        <dbReference type="ARBA" id="ARBA00022777"/>
    </source>
</evidence>
<comment type="function">
    <text evidence="3">Component of the dihydroxyacetone kinase complex, which is responsible for the phosphoenolpyruvate (PEP)-dependent phosphorylation of dihydroxyacetone. DhaM serves as the phosphoryl donor. Is phosphorylated by phosphoenolpyruvate in an EI- and HPr-dependent reaction, and a phosphorelay system on histidine residues finally leads to phosphoryl transfer to DhaL and dihydroxyacetone.</text>
</comment>
<proteinExistence type="inferred from homology"/>
<comment type="catalytic activity">
    <reaction evidence="1">
        <text>dihydroxyacetone + phosphoenolpyruvate = dihydroxyacetone phosphate + pyruvate</text>
        <dbReference type="Rhea" id="RHEA:18381"/>
        <dbReference type="ChEBI" id="CHEBI:15361"/>
        <dbReference type="ChEBI" id="CHEBI:16016"/>
        <dbReference type="ChEBI" id="CHEBI:57642"/>
        <dbReference type="ChEBI" id="CHEBI:58702"/>
        <dbReference type="EC" id="2.7.1.121"/>
    </reaction>
</comment>
<dbReference type="GO" id="GO:0046872">
    <property type="term" value="F:metal ion binding"/>
    <property type="evidence" value="ECO:0007669"/>
    <property type="project" value="UniProtKB-KW"/>
</dbReference>
<dbReference type="PANTHER" id="PTHR46244">
    <property type="entry name" value="PHOSPHOENOLPYRUVATE-PROTEIN PHOSPHOTRANSFERASE"/>
    <property type="match status" value="1"/>
</dbReference>
<dbReference type="PRINTS" id="PR01736">
    <property type="entry name" value="PHPHTRNFRASE"/>
</dbReference>
<evidence type="ECO:0000256" key="11">
    <source>
        <dbReference type="SAM" id="MobiDB-lite"/>
    </source>
</evidence>
<dbReference type="NCBIfam" id="TIGR01003">
    <property type="entry name" value="PTS_HPr_family"/>
    <property type="match status" value="1"/>
</dbReference>
<dbReference type="SUPFAM" id="SSF52009">
    <property type="entry name" value="Phosphohistidine domain"/>
    <property type="match status" value="1"/>
</dbReference>
<organism evidence="14 15">
    <name type="scientific">Actinocatenispora rupis</name>
    <dbReference type="NCBI Taxonomy" id="519421"/>
    <lineage>
        <taxon>Bacteria</taxon>
        <taxon>Bacillati</taxon>
        <taxon>Actinomycetota</taxon>
        <taxon>Actinomycetes</taxon>
        <taxon>Micromonosporales</taxon>
        <taxon>Micromonosporaceae</taxon>
        <taxon>Actinocatenispora</taxon>
    </lineage>
</organism>
<keyword evidence="7" id="KW-0479">Metal-binding</keyword>
<dbReference type="InterPro" id="IPR040442">
    <property type="entry name" value="Pyrv_kinase-like_dom_sf"/>
</dbReference>
<evidence type="ECO:0000256" key="3">
    <source>
        <dbReference type="ARBA" id="ARBA00002788"/>
    </source>
</evidence>
<dbReference type="Gene3D" id="3.50.30.10">
    <property type="entry name" value="Phosphohistidine domain"/>
    <property type="match status" value="1"/>
</dbReference>
<keyword evidence="8" id="KW-0418">Kinase</keyword>
<evidence type="ECO:0000256" key="6">
    <source>
        <dbReference type="ARBA" id="ARBA00022679"/>
    </source>
</evidence>
<dbReference type="Pfam" id="PF02896">
    <property type="entry name" value="PEP-utilizers_C"/>
    <property type="match status" value="1"/>
</dbReference>
<keyword evidence="15" id="KW-1185">Reference proteome</keyword>
<dbReference type="RefSeq" id="WP_203658487.1">
    <property type="nucleotide sequence ID" value="NZ_BAAAZM010000013.1"/>
</dbReference>
<dbReference type="PANTHER" id="PTHR46244:SF6">
    <property type="entry name" value="PHOSPHOENOLPYRUVATE-PROTEIN PHOSPHOTRANSFERASE"/>
    <property type="match status" value="1"/>
</dbReference>
<evidence type="ECO:0000256" key="1">
    <source>
        <dbReference type="ARBA" id="ARBA00001113"/>
    </source>
</evidence>
<dbReference type="Gene3D" id="3.20.20.60">
    <property type="entry name" value="Phosphoenolpyruvate-binding domains"/>
    <property type="match status" value="1"/>
</dbReference>
<dbReference type="InterPro" id="IPR036662">
    <property type="entry name" value="PTS_EIIA_man-typ_sf"/>
</dbReference>
<dbReference type="EMBL" id="BOMB01000019">
    <property type="protein sequence ID" value="GID12498.1"/>
    <property type="molecule type" value="Genomic_DNA"/>
</dbReference>
<dbReference type="SUPFAM" id="SSF55594">
    <property type="entry name" value="HPr-like"/>
    <property type="match status" value="1"/>
</dbReference>
<dbReference type="CDD" id="cd00367">
    <property type="entry name" value="PTS-HPr_like"/>
    <property type="match status" value="1"/>
</dbReference>
<dbReference type="Gene3D" id="3.40.50.510">
    <property type="entry name" value="Phosphotransferase system, mannose-type IIA component"/>
    <property type="match status" value="1"/>
</dbReference>
<comment type="similarity">
    <text evidence="4">Belongs to the PEP-utilizing enzyme family.</text>
</comment>
<evidence type="ECO:0000256" key="10">
    <source>
        <dbReference type="ARBA" id="ARBA00046577"/>
    </source>
</evidence>
<dbReference type="SUPFAM" id="SSF51621">
    <property type="entry name" value="Phosphoenolpyruvate/pyruvate domain"/>
    <property type="match status" value="1"/>
</dbReference>
<comment type="subunit">
    <text evidence="10">Homodimer. The dihydroxyacetone kinase complex is composed of a homodimer of DhaM, a homodimer of DhaK and the subunit DhaL.</text>
</comment>
<evidence type="ECO:0000256" key="4">
    <source>
        <dbReference type="ARBA" id="ARBA00007837"/>
    </source>
</evidence>
<comment type="cofactor">
    <cofactor evidence="2">
        <name>Mg(2+)</name>
        <dbReference type="ChEBI" id="CHEBI:18420"/>
    </cofactor>
</comment>
<dbReference type="PRINTS" id="PR00107">
    <property type="entry name" value="PHOSPHOCPHPR"/>
</dbReference>
<dbReference type="SUPFAM" id="SSF47831">
    <property type="entry name" value="Enzyme I of the PEP:sugar phosphotransferase system HPr-binding (sub)domain"/>
    <property type="match status" value="1"/>
</dbReference>
<evidence type="ECO:0000256" key="2">
    <source>
        <dbReference type="ARBA" id="ARBA00001946"/>
    </source>
</evidence>
<name>A0A8J3JCV7_9ACTN</name>
<sequence length="740" mass="73607">MIGLVLVSHSAALAAGLRDLVGQMAPGVPVVAAGGDADGGLGTSPDLVADAVTAADSGAGVAILYDLGSARMSAELALEFLDPDVAGRARVVDAAFVEGALEAGVAAAAGGDLSAVATAAAEAGPERAEPEPAAPVAADLSERVVLTDPAGLHFRPAAAVVRALTGLSAVVQVAVPGRRSASAGSLSGLLRLSAPVGAEVVVSASGPDASAAVARVVDVLSSATDTPAPAEAPRASGTTVGAAPGRRVGPLSRPGLVAVAVPAEEYQGAERERERLDAALRRVRDELAGGGIVAAHRALLADPELTDAAFGAVADGTPAAAAWWAAVERTRAALAAVPDAVIASRAVDVADVGRRVLGALTGHPVVPSVPAGAVLLADDLPPSLVPELAARGAVGFVLRAGGARSHAAVLARAAGVPMVVAAGDVLDAVPDGTPVLVDGGTGELVVDPDERDVPPAAAPVVTGPVRRADGGELRLAANVGSVADARSAAANGAGGVGLLRTELLFAGRTVLPDEDEQVAWLTGILAACPPGPVVVRTVDLGGDKPVPALGLDPVRHGFLGDRGLRLCLSRPDLFRTHLRAVLRAAAVRPVEVMVPFVTEPAELAAARDALRAAAESLRGDGVPYAEPAAVGMMVEIPTAALSVAPFLPLVDFLSVGSNDLAQYLSASDRTLPEVAGTYRAGERLVPDLVRRLVAEAGSVPVAVCGDLAGDPEYARRLVAAGVAELSMAAPLLPALRAALA</sequence>
<protein>
    <recommendedName>
        <fullName evidence="5">phosphoenolpyruvate--glycerone phosphotransferase</fullName>
        <ecNumber evidence="5">2.7.1.121</ecNumber>
    </recommendedName>
</protein>
<accession>A0A8J3JCV7</accession>
<dbReference type="EC" id="2.7.1.121" evidence="5"/>
<evidence type="ECO:0000256" key="5">
    <source>
        <dbReference type="ARBA" id="ARBA00012095"/>
    </source>
</evidence>
<dbReference type="GO" id="GO:0009401">
    <property type="term" value="P:phosphoenolpyruvate-dependent sugar phosphotransferase system"/>
    <property type="evidence" value="ECO:0007669"/>
    <property type="project" value="InterPro"/>
</dbReference>
<gene>
    <name evidence="14" type="ORF">Aru02nite_33870</name>
</gene>